<comment type="caution">
    <text evidence="3">The sequence shown here is derived from an EMBL/GenBank/DDBJ whole genome shotgun (WGS) entry which is preliminary data.</text>
</comment>
<evidence type="ECO:0000313" key="4">
    <source>
        <dbReference type="Proteomes" id="UP001565368"/>
    </source>
</evidence>
<reference evidence="3 4" key="1">
    <citation type="submission" date="2023-08" db="EMBL/GenBank/DDBJ databases">
        <title>Annotated Genome Sequence of Vanrija albida AlHP1.</title>
        <authorList>
            <person name="Herzog R."/>
        </authorList>
    </citation>
    <scope>NUCLEOTIDE SEQUENCE [LARGE SCALE GENOMIC DNA]</scope>
    <source>
        <strain evidence="3 4">AlHP1</strain>
    </source>
</reference>
<organism evidence="3 4">
    <name type="scientific">Vanrija albida</name>
    <dbReference type="NCBI Taxonomy" id="181172"/>
    <lineage>
        <taxon>Eukaryota</taxon>
        <taxon>Fungi</taxon>
        <taxon>Dikarya</taxon>
        <taxon>Basidiomycota</taxon>
        <taxon>Agaricomycotina</taxon>
        <taxon>Tremellomycetes</taxon>
        <taxon>Trichosporonales</taxon>
        <taxon>Trichosporonaceae</taxon>
        <taxon>Vanrija</taxon>
    </lineage>
</organism>
<feature type="domain" description="RDRP core" evidence="2">
    <location>
        <begin position="290"/>
        <end position="832"/>
    </location>
</feature>
<evidence type="ECO:0000313" key="3">
    <source>
        <dbReference type="EMBL" id="KAL1413347.1"/>
    </source>
</evidence>
<dbReference type="PANTHER" id="PTHR23079:SF55">
    <property type="entry name" value="RNA-DIRECTED RNA POLYMERASE"/>
    <property type="match status" value="1"/>
</dbReference>
<protein>
    <recommendedName>
        <fullName evidence="1">RNA-dependent RNA polymerase</fullName>
        <ecNumber evidence="1">2.7.7.48</ecNumber>
    </recommendedName>
</protein>
<comment type="similarity">
    <text evidence="1">Belongs to the RdRP family.</text>
</comment>
<keyword evidence="1" id="KW-0694">RNA-binding</keyword>
<comment type="catalytic activity">
    <reaction evidence="1">
        <text>RNA(n) + a ribonucleoside 5'-triphosphate = RNA(n+1) + diphosphate</text>
        <dbReference type="Rhea" id="RHEA:21248"/>
        <dbReference type="Rhea" id="RHEA-COMP:14527"/>
        <dbReference type="Rhea" id="RHEA-COMP:17342"/>
        <dbReference type="ChEBI" id="CHEBI:33019"/>
        <dbReference type="ChEBI" id="CHEBI:61557"/>
        <dbReference type="ChEBI" id="CHEBI:140395"/>
        <dbReference type="EC" id="2.7.7.48"/>
    </reaction>
</comment>
<keyword evidence="1" id="KW-0696">RNA-directed RNA polymerase</keyword>
<dbReference type="Proteomes" id="UP001565368">
    <property type="component" value="Unassembled WGS sequence"/>
</dbReference>
<dbReference type="RefSeq" id="XP_069213291.1">
    <property type="nucleotide sequence ID" value="XM_069349747.1"/>
</dbReference>
<dbReference type="EC" id="2.7.7.48" evidence="1"/>
<dbReference type="GeneID" id="95982149"/>
<evidence type="ECO:0000256" key="1">
    <source>
        <dbReference type="RuleBase" id="RU363098"/>
    </source>
</evidence>
<dbReference type="PANTHER" id="PTHR23079">
    <property type="entry name" value="RNA-DEPENDENT RNA POLYMERASE"/>
    <property type="match status" value="1"/>
</dbReference>
<evidence type="ECO:0000259" key="2">
    <source>
        <dbReference type="Pfam" id="PF05183"/>
    </source>
</evidence>
<gene>
    <name evidence="3" type="ORF">Q8F55_001106</name>
</gene>
<sequence length="1020" mass="115011">MFGDQCVIKGADGQACSFLSFDLAKEEIVMQTQFQSAAYTTLPDVFTPMFARLPFADITEHGIHVVETKDRRGPFTLVVVTISCRRPPKLHTAFPGEIHGIPHVYRRRATALDFSTSSVTELRAGAIDTVPDGVTASPTFWNTFRWTFNFNDNTLHRFRLCAQSLMALAEYNPDLVLLSANHRPRTHDVVKTETEWFRPDLSRVDFTTRTLVEGLLGHGILLPSDTAALLGALRKATPAQPFWHRILESLFIEERIRDPAAAVQGRASILRRGPLPKRTDHLVMIRTVQITPTRVLVAPPMPETSNSVTRKYNDRLDAIIRVQFRDEGDRLQVIHQARQTDEHDKEVGLMSRVRRAMYYGINVGGRRYLPIASSSSQQKDHAMWFICYDMINRDELLSWMGTVSETVVAKHAARMGLVWDIVLGDEYPDIERNGHCFTDGCSIAGREVMRKAAAALGDKRGVNSTPSAIQFRLGGAKGVLVCWPDLVKETEVRLRPSQVKFESKLDDLNVVRSARYQAGFLNRQFIMIMSANGVPDRLFAEIFQAELNRVSGISERARRCALTKDDKNSMKSFTTFPVAHLIENGFHRNPLVQDIVRLIEVRLLQDLKWRARVNIPKSVYLIGVSDESGTLKEGEIFCQFQPPDAPEPTLIIGEVLVCRAPALHPGDVRRAFAVNNPKLHHLKNVIVFSTQGKRPLPNMLGGGDLDGDDFTVIWDQRFVTPLSVCPPMDYTAPPPVKVPRVEQQHLNENFVQYILNDVLGQVDNAHLAQADINDPSHPTCLDLAEIHSTAVDFAKTGKAALLPKEYSPERWPDFMGKPKSYTSEKILGRLFRLIDPEPTFVPTDLWALVVERGFRDCDPSLAGLPLDPRILDKLRPVKAMYDNGIQFVMRRHRVKEAEMVSGTALQTKHRKSSKELGHLVEPLSDNYKLKVELARQAAEDVAAVIPCCPRPKLNAMQTVAYHAHYLCFGAREVQRWQQGVDVFARAGLLTEMEEFTPRMLSSFSFAFWQELVQIQQMLAL</sequence>
<dbReference type="InterPro" id="IPR007855">
    <property type="entry name" value="RDRP"/>
</dbReference>
<proteinExistence type="inferred from homology"/>
<dbReference type="InterPro" id="IPR057596">
    <property type="entry name" value="RDRP_core"/>
</dbReference>
<name>A0ABR3QFU3_9TREE</name>
<dbReference type="EMBL" id="JBBXJM010000001">
    <property type="protein sequence ID" value="KAL1413347.1"/>
    <property type="molecule type" value="Genomic_DNA"/>
</dbReference>
<keyword evidence="1" id="KW-0808">Transferase</keyword>
<accession>A0ABR3QFU3</accession>
<dbReference type="Pfam" id="PF05183">
    <property type="entry name" value="RdRP"/>
    <property type="match status" value="1"/>
</dbReference>
<keyword evidence="4" id="KW-1185">Reference proteome</keyword>
<keyword evidence="1" id="KW-0548">Nucleotidyltransferase</keyword>